<protein>
    <submittedName>
        <fullName evidence="1">Uncharacterized protein</fullName>
    </submittedName>
</protein>
<accession>A0AAV5VTX5</accession>
<reference evidence="1" key="1">
    <citation type="submission" date="2023-10" db="EMBL/GenBank/DDBJ databases">
        <title>Genome assembly of Pristionchus species.</title>
        <authorList>
            <person name="Yoshida K."/>
            <person name="Sommer R.J."/>
        </authorList>
    </citation>
    <scope>NUCLEOTIDE SEQUENCE</scope>
    <source>
        <strain evidence="1">RS5133</strain>
    </source>
</reference>
<comment type="caution">
    <text evidence="1">The sequence shown here is derived from an EMBL/GenBank/DDBJ whole genome shotgun (WGS) entry which is preliminary data.</text>
</comment>
<dbReference type="AlphaFoldDB" id="A0AAV5VTX5"/>
<dbReference type="EMBL" id="BTSY01000003">
    <property type="protein sequence ID" value="GMT21204.1"/>
    <property type="molecule type" value="Genomic_DNA"/>
</dbReference>
<organism evidence="1 2">
    <name type="scientific">Pristionchus fissidentatus</name>
    <dbReference type="NCBI Taxonomy" id="1538716"/>
    <lineage>
        <taxon>Eukaryota</taxon>
        <taxon>Metazoa</taxon>
        <taxon>Ecdysozoa</taxon>
        <taxon>Nematoda</taxon>
        <taxon>Chromadorea</taxon>
        <taxon>Rhabditida</taxon>
        <taxon>Rhabditina</taxon>
        <taxon>Diplogasteromorpha</taxon>
        <taxon>Diplogasteroidea</taxon>
        <taxon>Neodiplogasteridae</taxon>
        <taxon>Pristionchus</taxon>
    </lineage>
</organism>
<keyword evidence="2" id="KW-1185">Reference proteome</keyword>
<evidence type="ECO:0000313" key="2">
    <source>
        <dbReference type="Proteomes" id="UP001432322"/>
    </source>
</evidence>
<name>A0AAV5VTX5_9BILA</name>
<dbReference type="Proteomes" id="UP001432322">
    <property type="component" value="Unassembled WGS sequence"/>
</dbReference>
<feature type="non-terminal residue" evidence="1">
    <location>
        <position position="1"/>
    </location>
</feature>
<sequence length="65" mass="7311">VISNTGHDAMHDILEGCARIEIKRVLTHLHDQGIRNEQVDNLLQSFSYGRNDRSAKPSKVVLTRG</sequence>
<gene>
    <name evidence="1" type="ORF">PFISCL1PPCAC_12501</name>
</gene>
<evidence type="ECO:0000313" key="1">
    <source>
        <dbReference type="EMBL" id="GMT21204.1"/>
    </source>
</evidence>
<proteinExistence type="predicted"/>